<name>A0A015LV28_RHIIW</name>
<accession>A0A015LV28</accession>
<proteinExistence type="predicted"/>
<dbReference type="SUPFAM" id="SSF52047">
    <property type="entry name" value="RNI-like"/>
    <property type="match status" value="1"/>
</dbReference>
<dbReference type="Gene3D" id="3.80.10.10">
    <property type="entry name" value="Ribonuclease Inhibitor"/>
    <property type="match status" value="1"/>
</dbReference>
<dbReference type="InterPro" id="IPR032675">
    <property type="entry name" value="LRR_dom_sf"/>
</dbReference>
<evidence type="ECO:0000313" key="2">
    <source>
        <dbReference type="Proteomes" id="UP000022910"/>
    </source>
</evidence>
<gene>
    <name evidence="1" type="ORF">RirG_032200</name>
</gene>
<dbReference type="HOGENOM" id="CLU_040339_0_0_1"/>
<dbReference type="EMBL" id="JEMT01012189">
    <property type="protein sequence ID" value="EXX76551.1"/>
    <property type="molecule type" value="Genomic_DNA"/>
</dbReference>
<dbReference type="OrthoDB" id="2317767at2759"/>
<comment type="caution">
    <text evidence="1">The sequence shown here is derived from an EMBL/GenBank/DDBJ whole genome shotgun (WGS) entry which is preliminary data.</text>
</comment>
<keyword evidence="2" id="KW-1185">Reference proteome</keyword>
<protein>
    <submittedName>
        <fullName evidence="1">Uncharacterized protein</fullName>
    </submittedName>
</protein>
<dbReference type="Proteomes" id="UP000022910">
    <property type="component" value="Unassembled WGS sequence"/>
</dbReference>
<sequence length="531" mass="61401">MASNLLPECLEKIFTNLLNPSNPIFSNSVETCEIKDLYSCTLVSRYWCRISTPILYSHPFNYFHHLKGGKKSQTEKDFQDYYKLIRTLLTCIPHSEIEEIVNSVYEKGSSIEPIESVVSPTFNYVKFIHELLFDDKFFLNHGKDIWTPSYIPIKDIPDTDTYKLYDSLINHLVKYLIENCNNLTRLEILRNKLQVDLMKSLVKDRLSGLRKLSLKGTGKERYENDEMSLIQLYTTLSTTTLNLEILHNGEIISLEHANALSSLISAQKKLKLITLSDSLRASVTNIQLSGWYNVVFNSLSTQKGWLERLELVYLSFEGIDEKTLNSLCSLKHLKELRLEMCKFLRVSLLQNWAESLSNLKVLEYKAFSPSYHSSDFEFLTLILKSSSNTLNKLVLDYNRIIDQGFTLVKDILIYSQNLTHLELPHIYPPELRNIFKSCTDLVYFSFILAYHGGWEPDFRHMGKLVPNSVEMIQFKDTQLLEIKSESLVNFLEDCVNNGGKLKILEITGKCKVPKFYFDAVTHSKVQLIKLE</sequence>
<dbReference type="AlphaFoldDB" id="A0A015LV28"/>
<reference evidence="1 2" key="1">
    <citation type="submission" date="2014-02" db="EMBL/GenBank/DDBJ databases">
        <title>Single nucleus genome sequencing reveals high similarity among nuclei of an endomycorrhizal fungus.</title>
        <authorList>
            <person name="Lin K."/>
            <person name="Geurts R."/>
            <person name="Zhang Z."/>
            <person name="Limpens E."/>
            <person name="Saunders D.G."/>
            <person name="Mu D."/>
            <person name="Pang E."/>
            <person name="Cao H."/>
            <person name="Cha H."/>
            <person name="Lin T."/>
            <person name="Zhou Q."/>
            <person name="Shang Y."/>
            <person name="Li Y."/>
            <person name="Ivanov S."/>
            <person name="Sharma T."/>
            <person name="Velzen R.V."/>
            <person name="Ruijter N.D."/>
            <person name="Aanen D.K."/>
            <person name="Win J."/>
            <person name="Kamoun S."/>
            <person name="Bisseling T."/>
            <person name="Huang S."/>
        </authorList>
    </citation>
    <scope>NUCLEOTIDE SEQUENCE [LARGE SCALE GENOMIC DNA]</scope>
    <source>
        <strain evidence="2">DAOM197198w</strain>
    </source>
</reference>
<evidence type="ECO:0000313" key="1">
    <source>
        <dbReference type="EMBL" id="EXX76551.1"/>
    </source>
</evidence>
<dbReference type="SMR" id="A0A015LV28"/>
<organism evidence="1 2">
    <name type="scientific">Rhizophagus irregularis (strain DAOM 197198w)</name>
    <name type="common">Glomus intraradices</name>
    <dbReference type="NCBI Taxonomy" id="1432141"/>
    <lineage>
        <taxon>Eukaryota</taxon>
        <taxon>Fungi</taxon>
        <taxon>Fungi incertae sedis</taxon>
        <taxon>Mucoromycota</taxon>
        <taxon>Glomeromycotina</taxon>
        <taxon>Glomeromycetes</taxon>
        <taxon>Glomerales</taxon>
        <taxon>Glomeraceae</taxon>
        <taxon>Rhizophagus</taxon>
    </lineage>
</organism>